<reference evidence="3" key="1">
    <citation type="submission" date="2016-06" db="EMBL/GenBank/DDBJ databases">
        <authorList>
            <person name="Toshchakov V.S."/>
        </authorList>
    </citation>
    <scope>NUCLEOTIDE SEQUENCE [LARGE SCALE GENOMIC DNA]</scope>
    <source>
        <strain>PM4 (JCM 30641</strain>
        <strain evidence="3">\VKM B-2940)</strain>
    </source>
</reference>
<feature type="transmembrane region" description="Helical" evidence="1">
    <location>
        <begin position="91"/>
        <end position="111"/>
    </location>
</feature>
<feature type="transmembrane region" description="Helical" evidence="1">
    <location>
        <begin position="123"/>
        <end position="141"/>
    </location>
</feature>
<dbReference type="AlphaFoldDB" id="A0A1R4A6X4"/>
<dbReference type="InterPro" id="IPR058247">
    <property type="entry name" value="DUF1453"/>
</dbReference>
<evidence type="ECO:0000313" key="3">
    <source>
        <dbReference type="Proteomes" id="UP000187822"/>
    </source>
</evidence>
<feature type="transmembrane region" description="Helical" evidence="1">
    <location>
        <begin position="29"/>
        <end position="45"/>
    </location>
</feature>
<keyword evidence="3" id="KW-1185">Reference proteome</keyword>
<feature type="transmembrane region" description="Helical" evidence="1">
    <location>
        <begin position="147"/>
        <end position="169"/>
    </location>
</feature>
<dbReference type="Proteomes" id="UP000187822">
    <property type="component" value="Chromosome I"/>
</dbReference>
<keyword evidence="1" id="KW-0472">Membrane</keyword>
<proteinExistence type="predicted"/>
<dbReference type="Pfam" id="PF07301">
    <property type="entry name" value="DUF1453"/>
    <property type="match status" value="1"/>
</dbReference>
<name>A0A1R4A6X4_9ARCH</name>
<evidence type="ECO:0000313" key="2">
    <source>
        <dbReference type="EMBL" id="SJK84669.1"/>
    </source>
</evidence>
<feature type="transmembrane region" description="Helical" evidence="1">
    <location>
        <begin position="66"/>
        <end position="85"/>
    </location>
</feature>
<dbReference type="STRING" id="1673428.CPM_0822"/>
<organism evidence="2 3">
    <name type="scientific">Cuniculiplasma divulgatum</name>
    <dbReference type="NCBI Taxonomy" id="1673428"/>
    <lineage>
        <taxon>Archaea</taxon>
        <taxon>Methanobacteriati</taxon>
        <taxon>Thermoplasmatota</taxon>
        <taxon>Thermoplasmata</taxon>
        <taxon>Thermoplasmatales</taxon>
        <taxon>Cuniculiplasmataceae</taxon>
        <taxon>Cuniculiplasma</taxon>
    </lineage>
</organism>
<keyword evidence="1" id="KW-1133">Transmembrane helix</keyword>
<dbReference type="KEGG" id="cdiv:CPM_0822"/>
<dbReference type="EMBL" id="LT719092">
    <property type="protein sequence ID" value="SJK84669.1"/>
    <property type="molecule type" value="Genomic_DNA"/>
</dbReference>
<accession>A0A1R4A6X4</accession>
<sequence>MMNLYIVYTLYFVFVSAFTTQNSNSGSDVYSYILLIAIFGLIIYRRIKRGINGRPYSFRRIITTPIIYSLLLVYFLAVLYSFIIYDFIALILIIPGFIVGDRIGSLSTVYWEGKVLMYKRSTMVLFLTLMLYFIRIVLEFVVNTTNIYLLTAVNASLALSLGILIGEFLHLKTSARELLLNQTSNEGINNA</sequence>
<gene>
    <name evidence="2" type="ORF">CPM_0822</name>
</gene>
<protein>
    <submittedName>
        <fullName evidence="2">Multipass membrane protein</fullName>
    </submittedName>
</protein>
<keyword evidence="1" id="KW-0812">Transmembrane</keyword>
<evidence type="ECO:0000256" key="1">
    <source>
        <dbReference type="SAM" id="Phobius"/>
    </source>
</evidence>